<dbReference type="PANTHER" id="PTHR31669">
    <property type="entry name" value="PROTEIN FAR1-RELATED SEQUENCE 10-RELATED"/>
    <property type="match status" value="1"/>
</dbReference>
<reference evidence="3" key="1">
    <citation type="submission" date="2019-12" db="EMBL/GenBank/DDBJ databases">
        <authorList>
            <person name="Scholes J."/>
        </authorList>
    </citation>
    <scope>NUCLEOTIDE SEQUENCE</scope>
</reference>
<dbReference type="Proteomes" id="UP001153555">
    <property type="component" value="Unassembled WGS sequence"/>
</dbReference>
<proteinExistence type="inferred from homology"/>
<dbReference type="InterPro" id="IPR018289">
    <property type="entry name" value="MULE_transposase_dom"/>
</dbReference>
<protein>
    <recommendedName>
        <fullName evidence="1">Protein FAR1-RELATED SEQUENCE</fullName>
    </recommendedName>
</protein>
<name>A0A9N7R8W8_STRHE</name>
<keyword evidence="1" id="KW-0539">Nucleus</keyword>
<feature type="domain" description="MULE transposase" evidence="2">
    <location>
        <begin position="86"/>
        <end position="178"/>
    </location>
</feature>
<dbReference type="AlphaFoldDB" id="A0A9N7R8W8"/>
<organism evidence="3 4">
    <name type="scientific">Striga hermonthica</name>
    <name type="common">Purple witchweed</name>
    <name type="synonym">Buchnera hermonthica</name>
    <dbReference type="NCBI Taxonomy" id="68872"/>
    <lineage>
        <taxon>Eukaryota</taxon>
        <taxon>Viridiplantae</taxon>
        <taxon>Streptophyta</taxon>
        <taxon>Embryophyta</taxon>
        <taxon>Tracheophyta</taxon>
        <taxon>Spermatophyta</taxon>
        <taxon>Magnoliopsida</taxon>
        <taxon>eudicotyledons</taxon>
        <taxon>Gunneridae</taxon>
        <taxon>Pentapetalae</taxon>
        <taxon>asterids</taxon>
        <taxon>lamiids</taxon>
        <taxon>Lamiales</taxon>
        <taxon>Orobanchaceae</taxon>
        <taxon>Buchnereae</taxon>
        <taxon>Striga</taxon>
    </lineage>
</organism>
<evidence type="ECO:0000256" key="1">
    <source>
        <dbReference type="RuleBase" id="RU367018"/>
    </source>
</evidence>
<sequence>MEAVYLNTEPIFGEDDDDYENGVCSMVENSDDTQEMQLKRDFLPPTVATNPNFFYLLDLDEEGHLRNVLWADARSRIAYNYFCDTIMIDTTSLTNKYEIPLVSFVRVNHHGQSILLGCGFLGHESAEYFIWMLRAWLTCMLGRHPQVIVTNQSKPLVMAVSEVFPLDHHCYCVSYIMDRVPGKMGGMVGFEEIQRQLHKAVYDALKISELEKLCGEMINHGGE</sequence>
<evidence type="ECO:0000313" key="4">
    <source>
        <dbReference type="Proteomes" id="UP001153555"/>
    </source>
</evidence>
<comment type="function">
    <text evidence="1">Putative transcription activator involved in regulating light control of development.</text>
</comment>
<dbReference type="PANTHER" id="PTHR31669:SF88">
    <property type="entry name" value="PROTEIN FAR1-RELATED SEQUENCE"/>
    <property type="match status" value="1"/>
</dbReference>
<gene>
    <name evidence="3" type="ORF">SHERM_17511</name>
</gene>
<comment type="caution">
    <text evidence="3">The sequence shown here is derived from an EMBL/GenBank/DDBJ whole genome shotgun (WGS) entry which is preliminary data.</text>
</comment>
<keyword evidence="1" id="KW-0862">Zinc</keyword>
<evidence type="ECO:0000313" key="3">
    <source>
        <dbReference type="EMBL" id="CAA0818140.1"/>
    </source>
</evidence>
<comment type="similarity">
    <text evidence="1">Belongs to the FHY3/FAR1 family.</text>
</comment>
<dbReference type="Pfam" id="PF10551">
    <property type="entry name" value="MULE"/>
    <property type="match status" value="1"/>
</dbReference>
<dbReference type="OrthoDB" id="2402896at2759"/>
<dbReference type="InterPro" id="IPR031052">
    <property type="entry name" value="FHY3/FAR1"/>
</dbReference>
<dbReference type="GO" id="GO:0006355">
    <property type="term" value="P:regulation of DNA-templated transcription"/>
    <property type="evidence" value="ECO:0007669"/>
    <property type="project" value="UniProtKB-UniRule"/>
</dbReference>
<comment type="subcellular location">
    <subcellularLocation>
        <location evidence="1">Nucleus</location>
    </subcellularLocation>
</comment>
<dbReference type="GO" id="GO:0005634">
    <property type="term" value="C:nucleus"/>
    <property type="evidence" value="ECO:0007669"/>
    <property type="project" value="UniProtKB-SubCell"/>
</dbReference>
<accession>A0A9N7R8W8</accession>
<keyword evidence="1" id="KW-0479">Metal-binding</keyword>
<dbReference type="EMBL" id="CACSLK010016728">
    <property type="protein sequence ID" value="CAA0818140.1"/>
    <property type="molecule type" value="Genomic_DNA"/>
</dbReference>
<keyword evidence="4" id="KW-1185">Reference proteome</keyword>
<dbReference type="GO" id="GO:0008270">
    <property type="term" value="F:zinc ion binding"/>
    <property type="evidence" value="ECO:0007669"/>
    <property type="project" value="UniProtKB-UniRule"/>
</dbReference>
<evidence type="ECO:0000259" key="2">
    <source>
        <dbReference type="Pfam" id="PF10551"/>
    </source>
</evidence>
<keyword evidence="1" id="KW-0863">Zinc-finger</keyword>